<dbReference type="Pfam" id="PF10948">
    <property type="entry name" value="DUF2635"/>
    <property type="match status" value="1"/>
</dbReference>
<comment type="caution">
    <text evidence="2">The sequence shown here is derived from an EMBL/GenBank/DDBJ whole genome shotgun (WGS) entry which is preliminary data.</text>
</comment>
<dbReference type="InterPro" id="IPR024400">
    <property type="entry name" value="DUF2635"/>
</dbReference>
<dbReference type="OrthoDB" id="8689507at2"/>
<evidence type="ECO:0000256" key="1">
    <source>
        <dbReference type="SAM" id="MobiDB-lite"/>
    </source>
</evidence>
<gene>
    <name evidence="2" type="ORF">EV686_110114</name>
</gene>
<accession>A0A4R3UQ48</accession>
<keyword evidence="3" id="KW-1185">Reference proteome</keyword>
<proteinExistence type="predicted"/>
<name>A0A4R3UQ48_9BURK</name>
<dbReference type="RefSeq" id="WP_132477984.1">
    <property type="nucleotide sequence ID" value="NZ_JBHRVM010000001.1"/>
</dbReference>
<dbReference type="AlphaFoldDB" id="A0A4R3UQ48"/>
<feature type="region of interest" description="Disordered" evidence="1">
    <location>
        <begin position="1"/>
        <end position="26"/>
    </location>
</feature>
<dbReference type="Proteomes" id="UP000294692">
    <property type="component" value="Unassembled WGS sequence"/>
</dbReference>
<evidence type="ECO:0000313" key="3">
    <source>
        <dbReference type="Proteomes" id="UP000294692"/>
    </source>
</evidence>
<dbReference type="EMBL" id="SMBX01000010">
    <property type="protein sequence ID" value="TCU93946.1"/>
    <property type="molecule type" value="Genomic_DNA"/>
</dbReference>
<protein>
    <submittedName>
        <fullName evidence="2">Uncharacterized protein DUF2635</fullName>
    </submittedName>
</protein>
<organism evidence="2 3">
    <name type="scientific">Paracandidimonas soli</name>
    <dbReference type="NCBI Taxonomy" id="1917182"/>
    <lineage>
        <taxon>Bacteria</taxon>
        <taxon>Pseudomonadati</taxon>
        <taxon>Pseudomonadota</taxon>
        <taxon>Betaproteobacteria</taxon>
        <taxon>Burkholderiales</taxon>
        <taxon>Alcaligenaceae</taxon>
        <taxon>Paracandidimonas</taxon>
    </lineage>
</organism>
<reference evidence="2 3" key="1">
    <citation type="submission" date="2019-03" db="EMBL/GenBank/DDBJ databases">
        <title>Genomic Encyclopedia of Type Strains, Phase IV (KMG-IV): sequencing the most valuable type-strain genomes for metagenomic binning, comparative biology and taxonomic classification.</title>
        <authorList>
            <person name="Goeker M."/>
        </authorList>
    </citation>
    <scope>NUCLEOTIDE SEQUENCE [LARGE SCALE GENOMIC DNA]</scope>
    <source>
        <strain evidence="2 3">DSM 100048</strain>
    </source>
</reference>
<evidence type="ECO:0000313" key="2">
    <source>
        <dbReference type="EMBL" id="TCU93946.1"/>
    </source>
</evidence>
<sequence>MKTMRVRPVSGRMVPDPDRGDVLPEGGRVVPKSQWWMRRLGDGDVVEVPERAMSQAPVANKKGAD</sequence>